<reference evidence="1" key="1">
    <citation type="submission" date="2021-06" db="EMBL/GenBank/DDBJ databases">
        <title>Parelaphostrongylus tenuis whole genome reference sequence.</title>
        <authorList>
            <person name="Garwood T.J."/>
            <person name="Larsen P.A."/>
            <person name="Fountain-Jones N.M."/>
            <person name="Garbe J.R."/>
            <person name="Macchietto M.G."/>
            <person name="Kania S.A."/>
            <person name="Gerhold R.W."/>
            <person name="Richards J.E."/>
            <person name="Wolf T.M."/>
        </authorList>
    </citation>
    <scope>NUCLEOTIDE SEQUENCE</scope>
    <source>
        <strain evidence="1">MNPRO001-30</strain>
        <tissue evidence="1">Meninges</tissue>
    </source>
</reference>
<dbReference type="EMBL" id="JAHQIW010001450">
    <property type="protein sequence ID" value="KAJ1352558.1"/>
    <property type="molecule type" value="Genomic_DNA"/>
</dbReference>
<organism evidence="1 2">
    <name type="scientific">Parelaphostrongylus tenuis</name>
    <name type="common">Meningeal worm</name>
    <dbReference type="NCBI Taxonomy" id="148309"/>
    <lineage>
        <taxon>Eukaryota</taxon>
        <taxon>Metazoa</taxon>
        <taxon>Ecdysozoa</taxon>
        <taxon>Nematoda</taxon>
        <taxon>Chromadorea</taxon>
        <taxon>Rhabditida</taxon>
        <taxon>Rhabditina</taxon>
        <taxon>Rhabditomorpha</taxon>
        <taxon>Strongyloidea</taxon>
        <taxon>Metastrongylidae</taxon>
        <taxon>Parelaphostrongylus</taxon>
    </lineage>
</organism>
<protein>
    <submittedName>
        <fullName evidence="1">Uncharacterized protein</fullName>
    </submittedName>
</protein>
<dbReference type="Proteomes" id="UP001196413">
    <property type="component" value="Unassembled WGS sequence"/>
</dbReference>
<proteinExistence type="predicted"/>
<keyword evidence="2" id="KW-1185">Reference proteome</keyword>
<comment type="caution">
    <text evidence="1">The sequence shown here is derived from an EMBL/GenBank/DDBJ whole genome shotgun (WGS) entry which is preliminary data.</text>
</comment>
<evidence type="ECO:0000313" key="1">
    <source>
        <dbReference type="EMBL" id="KAJ1352558.1"/>
    </source>
</evidence>
<name>A0AAD5QHW1_PARTN</name>
<evidence type="ECO:0000313" key="2">
    <source>
        <dbReference type="Proteomes" id="UP001196413"/>
    </source>
</evidence>
<dbReference type="AlphaFoldDB" id="A0AAD5QHW1"/>
<sequence>MKAAHIAKSSSSKPANVYRAVKRLRETGGLRPSSERSFKHFVYPAKTFKDHCQV</sequence>
<gene>
    <name evidence="1" type="ORF">KIN20_008941</name>
</gene>
<accession>A0AAD5QHW1</accession>